<evidence type="ECO:0000313" key="6">
    <source>
        <dbReference type="Proteomes" id="UP000249061"/>
    </source>
</evidence>
<dbReference type="InterPro" id="IPR004843">
    <property type="entry name" value="Calcineurin-like_PHP"/>
</dbReference>
<dbReference type="InterPro" id="IPR051158">
    <property type="entry name" value="Metallophosphoesterase_sf"/>
</dbReference>
<dbReference type="CDD" id="cd07385">
    <property type="entry name" value="MPP_YkuE_C"/>
    <property type="match status" value="1"/>
</dbReference>
<gene>
    <name evidence="5" type="ORF">DI536_11160</name>
</gene>
<evidence type="ECO:0000256" key="3">
    <source>
        <dbReference type="SAM" id="Phobius"/>
    </source>
</evidence>
<feature type="transmembrane region" description="Helical" evidence="3">
    <location>
        <begin position="40"/>
        <end position="59"/>
    </location>
</feature>
<accession>A0A2W5TKQ8</accession>
<keyword evidence="3" id="KW-0812">Transmembrane</keyword>
<keyword evidence="1" id="KW-0479">Metal-binding</keyword>
<reference evidence="5 6" key="1">
    <citation type="submission" date="2017-08" db="EMBL/GenBank/DDBJ databases">
        <title>Infants hospitalized years apart are colonized by the same room-sourced microbial strains.</title>
        <authorList>
            <person name="Brooks B."/>
            <person name="Olm M.R."/>
            <person name="Firek B.A."/>
            <person name="Baker R."/>
            <person name="Thomas B.C."/>
            <person name="Morowitz M.J."/>
            <person name="Banfield J.F."/>
        </authorList>
    </citation>
    <scope>NUCLEOTIDE SEQUENCE [LARGE SCALE GENOMIC DNA]</scope>
    <source>
        <strain evidence="5">S2_003_000_R2_14</strain>
    </source>
</reference>
<dbReference type="GO" id="GO:0016020">
    <property type="term" value="C:membrane"/>
    <property type="evidence" value="ECO:0007669"/>
    <property type="project" value="GOC"/>
</dbReference>
<dbReference type="EMBL" id="QFQP01000008">
    <property type="protein sequence ID" value="PZR13883.1"/>
    <property type="molecule type" value="Genomic_DNA"/>
</dbReference>
<dbReference type="Pfam" id="PF00149">
    <property type="entry name" value="Metallophos"/>
    <property type="match status" value="1"/>
</dbReference>
<dbReference type="Gene3D" id="3.60.21.10">
    <property type="match status" value="1"/>
</dbReference>
<comment type="caution">
    <text evidence="5">The sequence shown here is derived from an EMBL/GenBank/DDBJ whole genome shotgun (WGS) entry which is preliminary data.</text>
</comment>
<evidence type="ECO:0000256" key="2">
    <source>
        <dbReference type="ARBA" id="ARBA00022801"/>
    </source>
</evidence>
<dbReference type="Proteomes" id="UP000249061">
    <property type="component" value="Unassembled WGS sequence"/>
</dbReference>
<evidence type="ECO:0000259" key="4">
    <source>
        <dbReference type="Pfam" id="PF00149"/>
    </source>
</evidence>
<dbReference type="GO" id="GO:0008758">
    <property type="term" value="F:UDP-2,3-diacylglucosamine hydrolase activity"/>
    <property type="evidence" value="ECO:0007669"/>
    <property type="project" value="TreeGrafter"/>
</dbReference>
<organism evidence="5 6">
    <name type="scientific">Archangium gephyra</name>
    <dbReference type="NCBI Taxonomy" id="48"/>
    <lineage>
        <taxon>Bacteria</taxon>
        <taxon>Pseudomonadati</taxon>
        <taxon>Myxococcota</taxon>
        <taxon>Myxococcia</taxon>
        <taxon>Myxococcales</taxon>
        <taxon>Cystobacterineae</taxon>
        <taxon>Archangiaceae</taxon>
        <taxon>Archangium</taxon>
    </lineage>
</organism>
<name>A0A2W5TKQ8_9BACT</name>
<feature type="transmembrane region" description="Helical" evidence="3">
    <location>
        <begin position="71"/>
        <end position="93"/>
    </location>
</feature>
<dbReference type="SUPFAM" id="SSF56300">
    <property type="entry name" value="Metallo-dependent phosphatases"/>
    <property type="match status" value="1"/>
</dbReference>
<sequence length="384" mass="41686">MQALRIVIGVLTLVVFGFATLFVYRRLVRDTMKTVWMQRLFGTLLVGLFLAVPFTRWVFTLPPQELTVSVLFGWGVFMYTLMALVAIEVAGWLKKLRKPKTNAAPENPERRLLLSRAAATSAVVVGTGATVFGSWRAFNPPEITEVPVKIPGLPKALEGFSIVQLSDIHVGAVIQEKFLDQLVATANSAKPDLTVITGDLVDGGPELLGRYVARLRNLQSKFGTHFVSGNHDYYSGWEAWSKALEGIDFKVLRNRFVTIGEAGASFDLVGVDDWGARWARGGYDLDAATAGRDPNRPAVLLAHQPNGLELAAAKGISLQLSGHTHGGQMFPANLIGDVIWGDKNTGLSKHLSTFLYTSRGCGFVGPPVRLGAPPEVVKIVLLPA</sequence>
<dbReference type="AlphaFoldDB" id="A0A2W5TKQ8"/>
<protein>
    <submittedName>
        <fullName evidence="5">Metallophosphatase</fullName>
    </submittedName>
</protein>
<keyword evidence="3" id="KW-1133">Transmembrane helix</keyword>
<evidence type="ECO:0000313" key="5">
    <source>
        <dbReference type="EMBL" id="PZR13883.1"/>
    </source>
</evidence>
<dbReference type="GO" id="GO:0009245">
    <property type="term" value="P:lipid A biosynthetic process"/>
    <property type="evidence" value="ECO:0007669"/>
    <property type="project" value="TreeGrafter"/>
</dbReference>
<feature type="domain" description="Calcineurin-like phosphoesterase" evidence="4">
    <location>
        <begin position="161"/>
        <end position="326"/>
    </location>
</feature>
<evidence type="ECO:0000256" key="1">
    <source>
        <dbReference type="ARBA" id="ARBA00022723"/>
    </source>
</evidence>
<dbReference type="InterPro" id="IPR029052">
    <property type="entry name" value="Metallo-depent_PP-like"/>
</dbReference>
<keyword evidence="3" id="KW-0472">Membrane</keyword>
<feature type="transmembrane region" description="Helical" evidence="3">
    <location>
        <begin position="113"/>
        <end position="135"/>
    </location>
</feature>
<keyword evidence="2" id="KW-0378">Hydrolase</keyword>
<proteinExistence type="predicted"/>
<feature type="transmembrane region" description="Helical" evidence="3">
    <location>
        <begin position="6"/>
        <end position="28"/>
    </location>
</feature>
<dbReference type="PANTHER" id="PTHR31302">
    <property type="entry name" value="TRANSMEMBRANE PROTEIN WITH METALLOPHOSPHOESTERASE DOMAIN-RELATED"/>
    <property type="match status" value="1"/>
</dbReference>
<dbReference type="PANTHER" id="PTHR31302:SF31">
    <property type="entry name" value="PHOSPHODIESTERASE YAEI"/>
    <property type="match status" value="1"/>
</dbReference>
<dbReference type="GO" id="GO:0046872">
    <property type="term" value="F:metal ion binding"/>
    <property type="evidence" value="ECO:0007669"/>
    <property type="project" value="UniProtKB-KW"/>
</dbReference>